<dbReference type="GO" id="GO:0048311">
    <property type="term" value="P:mitochondrion distribution"/>
    <property type="evidence" value="ECO:0007669"/>
    <property type="project" value="TreeGrafter"/>
</dbReference>
<comment type="caution">
    <text evidence="3">The sequence shown here is derived from an EMBL/GenBank/DDBJ whole genome shotgun (WGS) entry which is preliminary data.</text>
</comment>
<dbReference type="Proteomes" id="UP000678393">
    <property type="component" value="Unassembled WGS sequence"/>
</dbReference>
<dbReference type="InterPro" id="IPR022154">
    <property type="entry name" value="TRAK1/2_C"/>
</dbReference>
<sequence>HDGSSQFSQHSPGHPMFRSPMDSVSSRWSSSGVSVNNQHYKLPEKLQIVKPLEGSMTLRQWQHLATPHLGGIFEERDSILLKGGNKLDLSGDITLSDSEDGDHAHDVHTRKEQDLGLIYTFTDSRILNPGGYRGQNSLLGS</sequence>
<dbReference type="GO" id="GO:0006605">
    <property type="term" value="P:protein targeting"/>
    <property type="evidence" value="ECO:0007669"/>
    <property type="project" value="TreeGrafter"/>
</dbReference>
<evidence type="ECO:0000313" key="3">
    <source>
        <dbReference type="EMBL" id="CAG5135026.1"/>
    </source>
</evidence>
<dbReference type="EMBL" id="CAJHNH020007835">
    <property type="protein sequence ID" value="CAG5135026.1"/>
    <property type="molecule type" value="Genomic_DNA"/>
</dbReference>
<organism evidence="3 4">
    <name type="scientific">Candidula unifasciata</name>
    <dbReference type="NCBI Taxonomy" id="100452"/>
    <lineage>
        <taxon>Eukaryota</taxon>
        <taxon>Metazoa</taxon>
        <taxon>Spiralia</taxon>
        <taxon>Lophotrochozoa</taxon>
        <taxon>Mollusca</taxon>
        <taxon>Gastropoda</taxon>
        <taxon>Heterobranchia</taxon>
        <taxon>Euthyneura</taxon>
        <taxon>Panpulmonata</taxon>
        <taxon>Eupulmonata</taxon>
        <taxon>Stylommatophora</taxon>
        <taxon>Helicina</taxon>
        <taxon>Helicoidea</taxon>
        <taxon>Geomitridae</taxon>
        <taxon>Candidula</taxon>
    </lineage>
</organism>
<dbReference type="OrthoDB" id="10067624at2759"/>
<name>A0A8S4A7P5_9EUPU</name>
<dbReference type="GO" id="GO:0017022">
    <property type="term" value="F:myosin binding"/>
    <property type="evidence" value="ECO:0007669"/>
    <property type="project" value="TreeGrafter"/>
</dbReference>
<feature type="non-terminal residue" evidence="3">
    <location>
        <position position="1"/>
    </location>
</feature>
<accession>A0A8S4A7P5</accession>
<dbReference type="PANTHER" id="PTHR15751">
    <property type="entry name" value="TRAFFICKING KINESIN-BINDING PROTEIN"/>
    <property type="match status" value="1"/>
</dbReference>
<dbReference type="PANTHER" id="PTHR15751:SF12">
    <property type="entry name" value="TRAFFICKING KINESIN-BINDING PROTEIN MILT"/>
    <property type="match status" value="1"/>
</dbReference>
<keyword evidence="4" id="KW-1185">Reference proteome</keyword>
<dbReference type="GO" id="GO:0005739">
    <property type="term" value="C:mitochondrion"/>
    <property type="evidence" value="ECO:0007669"/>
    <property type="project" value="TreeGrafter"/>
</dbReference>
<feature type="domain" description="Trafficking kinesin-binding protein C-terminal" evidence="2">
    <location>
        <begin position="19"/>
        <end position="55"/>
    </location>
</feature>
<evidence type="ECO:0000313" key="4">
    <source>
        <dbReference type="Proteomes" id="UP000678393"/>
    </source>
</evidence>
<reference evidence="3" key="1">
    <citation type="submission" date="2021-04" db="EMBL/GenBank/DDBJ databases">
        <authorList>
            <consortium name="Molecular Ecology Group"/>
        </authorList>
    </citation>
    <scope>NUCLEOTIDE SEQUENCE</scope>
</reference>
<proteinExistence type="predicted"/>
<evidence type="ECO:0000256" key="1">
    <source>
        <dbReference type="SAM" id="MobiDB-lite"/>
    </source>
</evidence>
<feature type="compositionally biased region" description="Polar residues" evidence="1">
    <location>
        <begin position="1"/>
        <end position="11"/>
    </location>
</feature>
<gene>
    <name evidence="3" type="ORF">CUNI_LOCUS20584</name>
</gene>
<evidence type="ECO:0000259" key="2">
    <source>
        <dbReference type="Pfam" id="PF12448"/>
    </source>
</evidence>
<protein>
    <recommendedName>
        <fullName evidence="2">Trafficking kinesin-binding protein C-terminal domain-containing protein</fullName>
    </recommendedName>
</protein>
<dbReference type="InterPro" id="IPR051946">
    <property type="entry name" value="Intracell_Traff-Reg"/>
</dbReference>
<dbReference type="GO" id="GO:0047496">
    <property type="term" value="P:vesicle transport along microtubule"/>
    <property type="evidence" value="ECO:0007669"/>
    <property type="project" value="TreeGrafter"/>
</dbReference>
<dbReference type="AlphaFoldDB" id="A0A8S4A7P5"/>
<feature type="non-terminal residue" evidence="3">
    <location>
        <position position="141"/>
    </location>
</feature>
<dbReference type="Pfam" id="PF12448">
    <property type="entry name" value="Milton"/>
    <property type="match status" value="1"/>
</dbReference>
<dbReference type="GO" id="GO:0031410">
    <property type="term" value="C:cytoplasmic vesicle"/>
    <property type="evidence" value="ECO:0007669"/>
    <property type="project" value="TreeGrafter"/>
</dbReference>
<feature type="region of interest" description="Disordered" evidence="1">
    <location>
        <begin position="1"/>
        <end position="30"/>
    </location>
</feature>